<reference evidence="1 2" key="1">
    <citation type="submission" date="2016-05" db="EMBL/GenBank/DDBJ databases">
        <authorList>
            <person name="Lavstsen T."/>
            <person name="Jespersen J.S."/>
        </authorList>
    </citation>
    <scope>NUCLEOTIDE SEQUENCE [LARGE SCALE GENOMIC DNA]</scope>
    <source>
        <strain evidence="1 2">YLB-01</strain>
    </source>
</reference>
<comment type="caution">
    <text evidence="1">The sequence shown here is derived from an EMBL/GenBank/DDBJ whole genome shotgun (WGS) entry which is preliminary data.</text>
</comment>
<dbReference type="InterPro" id="IPR027843">
    <property type="entry name" value="DUF4440"/>
</dbReference>
<dbReference type="NCBIfam" id="TIGR02246">
    <property type="entry name" value="SgcJ/EcaC family oxidoreductase"/>
    <property type="match status" value="1"/>
</dbReference>
<dbReference type="AlphaFoldDB" id="A0A1B9NAD0"/>
<proteinExistence type="predicted"/>
<evidence type="ECO:0000313" key="2">
    <source>
        <dbReference type="Proteomes" id="UP000093355"/>
    </source>
</evidence>
<gene>
    <name evidence="1" type="ORF">A7J15_07815</name>
</gene>
<protein>
    <submittedName>
        <fullName evidence="1">Uncharacterized protein</fullName>
    </submittedName>
</protein>
<dbReference type="Gene3D" id="3.10.450.50">
    <property type="match status" value="1"/>
</dbReference>
<dbReference type="RefSeq" id="WP_067026659.1">
    <property type="nucleotide sequence ID" value="NZ_CP038256.1"/>
</dbReference>
<dbReference type="Proteomes" id="UP000093355">
    <property type="component" value="Unassembled WGS sequence"/>
</dbReference>
<name>A0A1B9NAD0_9MICO</name>
<dbReference type="STRING" id="904291.A7J15_07815"/>
<dbReference type="InterPro" id="IPR011944">
    <property type="entry name" value="Steroid_delta5-4_isomerase"/>
</dbReference>
<dbReference type="InterPro" id="IPR032710">
    <property type="entry name" value="NTF2-like_dom_sf"/>
</dbReference>
<dbReference type="OrthoDB" id="582247at2"/>
<dbReference type="SUPFAM" id="SSF54427">
    <property type="entry name" value="NTF2-like"/>
    <property type="match status" value="1"/>
</dbReference>
<sequence length="141" mass="15535">MTQIEGYLPEDVAAEIAALEAMVAEVDRTQREEDVDGFTALFREDAIVTTGHGKRLWGREEITAFTAQVLPGSTGEVTATYVPERILFLRPDVATIKIRQTYTAPDGTVTHGTPTWVVTKEPQGWRFATNANVMVRDPADA</sequence>
<accession>A0A1B9NAD0</accession>
<organism evidence="1 2">
    <name type="scientific">Microbacterium sediminis</name>
    <dbReference type="NCBI Taxonomy" id="904291"/>
    <lineage>
        <taxon>Bacteria</taxon>
        <taxon>Bacillati</taxon>
        <taxon>Actinomycetota</taxon>
        <taxon>Actinomycetes</taxon>
        <taxon>Micrococcales</taxon>
        <taxon>Microbacteriaceae</taxon>
        <taxon>Microbacterium</taxon>
    </lineage>
</organism>
<keyword evidence="2" id="KW-1185">Reference proteome</keyword>
<dbReference type="Pfam" id="PF14534">
    <property type="entry name" value="DUF4440"/>
    <property type="match status" value="1"/>
</dbReference>
<dbReference type="EMBL" id="LXMD01000024">
    <property type="protein sequence ID" value="OCG73572.1"/>
    <property type="molecule type" value="Genomic_DNA"/>
</dbReference>
<evidence type="ECO:0000313" key="1">
    <source>
        <dbReference type="EMBL" id="OCG73572.1"/>
    </source>
</evidence>